<reference evidence="2 3" key="1">
    <citation type="submission" date="2019-09" db="EMBL/GenBank/DDBJ databases">
        <title>Bird 10,000 Genomes (B10K) Project - Family phase.</title>
        <authorList>
            <person name="Zhang G."/>
        </authorList>
    </citation>
    <scope>NUCLEOTIDE SEQUENCE [LARGE SCALE GENOMIC DNA]</scope>
    <source>
        <strain evidence="2">B10K-CU-031-13</strain>
        <tissue evidence="2">Muscle</tissue>
    </source>
</reference>
<feature type="non-terminal residue" evidence="2">
    <location>
        <position position="106"/>
    </location>
</feature>
<evidence type="ECO:0000313" key="3">
    <source>
        <dbReference type="Proteomes" id="UP000540952"/>
    </source>
</evidence>
<dbReference type="PANTHER" id="PTHR13771:SF9">
    <property type="entry name" value="INTERCELLULAR ADHESION MOLECULE 5"/>
    <property type="match status" value="1"/>
</dbReference>
<dbReference type="InterPro" id="IPR047012">
    <property type="entry name" value="ICAM_VCAM"/>
</dbReference>
<evidence type="ECO:0000259" key="1">
    <source>
        <dbReference type="PROSITE" id="PS50835"/>
    </source>
</evidence>
<dbReference type="PANTHER" id="PTHR13771">
    <property type="entry name" value="INTERCELLULAR ADHESION MOLECULE"/>
    <property type="match status" value="1"/>
</dbReference>
<protein>
    <submittedName>
        <fullName evidence="2">ICAM5 protein</fullName>
    </submittedName>
</protein>
<proteinExistence type="predicted"/>
<dbReference type="GO" id="GO:0007155">
    <property type="term" value="P:cell adhesion"/>
    <property type="evidence" value="ECO:0007669"/>
    <property type="project" value="InterPro"/>
</dbReference>
<dbReference type="Pfam" id="PF13895">
    <property type="entry name" value="Ig_2"/>
    <property type="match status" value="1"/>
</dbReference>
<keyword evidence="3" id="KW-1185">Reference proteome</keyword>
<dbReference type="InterPro" id="IPR007110">
    <property type="entry name" value="Ig-like_dom"/>
</dbReference>
<dbReference type="GO" id="GO:0005178">
    <property type="term" value="F:integrin binding"/>
    <property type="evidence" value="ECO:0007669"/>
    <property type="project" value="InterPro"/>
</dbReference>
<feature type="domain" description="Ig-like" evidence="1">
    <location>
        <begin position="4"/>
        <end position="78"/>
    </location>
</feature>
<sequence length="106" mass="11698">AVPPWLDDVGCPLEQNWTEGQEETLRCLAQGNPRPLVSCARDGQSFPAGISHPITRRHAGTYHCWATNELGTDERSITVWVHCERGHPQGGRSGVLLAWGSLRGVW</sequence>
<feature type="non-terminal residue" evidence="2">
    <location>
        <position position="1"/>
    </location>
</feature>
<gene>
    <name evidence="2" type="primary">Icam5</name>
    <name evidence="2" type="ORF">TACRUB_R15735</name>
</gene>
<dbReference type="PROSITE" id="PS50835">
    <property type="entry name" value="IG_LIKE"/>
    <property type="match status" value="1"/>
</dbReference>
<comment type="caution">
    <text evidence="2">The sequence shown here is derived from an EMBL/GenBank/DDBJ whole genome shotgun (WGS) entry which is preliminary data.</text>
</comment>
<dbReference type="InterPro" id="IPR036179">
    <property type="entry name" value="Ig-like_dom_sf"/>
</dbReference>
<dbReference type="Gene3D" id="2.60.40.10">
    <property type="entry name" value="Immunoglobulins"/>
    <property type="match status" value="1"/>
</dbReference>
<organism evidence="2 3">
    <name type="scientific">Tachuris rubrigastra</name>
    <dbReference type="NCBI Taxonomy" id="495162"/>
    <lineage>
        <taxon>Eukaryota</taxon>
        <taxon>Metazoa</taxon>
        <taxon>Chordata</taxon>
        <taxon>Craniata</taxon>
        <taxon>Vertebrata</taxon>
        <taxon>Euteleostomi</taxon>
        <taxon>Archelosauria</taxon>
        <taxon>Archosauria</taxon>
        <taxon>Dinosauria</taxon>
        <taxon>Saurischia</taxon>
        <taxon>Theropoda</taxon>
        <taxon>Coelurosauria</taxon>
        <taxon>Aves</taxon>
        <taxon>Neognathae</taxon>
        <taxon>Neoaves</taxon>
        <taxon>Telluraves</taxon>
        <taxon>Australaves</taxon>
        <taxon>Passeriformes</taxon>
        <taxon>Tyrannidae</taxon>
        <taxon>Tachuris</taxon>
    </lineage>
</organism>
<dbReference type="FunFam" id="2.60.40.10:FF:000641">
    <property type="entry name" value="Intercellular adhesion molecule 1"/>
    <property type="match status" value="1"/>
</dbReference>
<dbReference type="EMBL" id="VZRD01000821">
    <property type="protein sequence ID" value="NWR39917.1"/>
    <property type="molecule type" value="Genomic_DNA"/>
</dbReference>
<accession>A0A7K4WYW4</accession>
<dbReference type="Proteomes" id="UP000540952">
    <property type="component" value="Unassembled WGS sequence"/>
</dbReference>
<dbReference type="GO" id="GO:0005886">
    <property type="term" value="C:plasma membrane"/>
    <property type="evidence" value="ECO:0007669"/>
    <property type="project" value="TreeGrafter"/>
</dbReference>
<dbReference type="AlphaFoldDB" id="A0A7K4WYW4"/>
<dbReference type="InterPro" id="IPR013783">
    <property type="entry name" value="Ig-like_fold"/>
</dbReference>
<name>A0A7K4WYW4_9TYRA</name>
<dbReference type="SUPFAM" id="SSF48726">
    <property type="entry name" value="Immunoglobulin"/>
    <property type="match status" value="1"/>
</dbReference>
<evidence type="ECO:0000313" key="2">
    <source>
        <dbReference type="EMBL" id="NWR39917.1"/>
    </source>
</evidence>